<gene>
    <name evidence="2" type="ORF">HYN86_01555</name>
</gene>
<reference evidence="2 3" key="1">
    <citation type="submission" date="2018-06" db="EMBL/GenBank/DDBJ databases">
        <title>Genome sequencing of Flavobacterium.</title>
        <authorList>
            <person name="Baek M.-G."/>
            <person name="Yi H."/>
        </authorList>
    </citation>
    <scope>NUCLEOTIDE SEQUENCE [LARGE SCALE GENOMIC DNA]</scope>
    <source>
        <strain evidence="2 3">HYN0086</strain>
    </source>
</reference>
<dbReference type="AlphaFoldDB" id="A0A344LN66"/>
<organism evidence="2 3">
    <name type="scientific">Flavobacterium fluviale</name>
    <dbReference type="NCBI Taxonomy" id="2249356"/>
    <lineage>
        <taxon>Bacteria</taxon>
        <taxon>Pseudomonadati</taxon>
        <taxon>Bacteroidota</taxon>
        <taxon>Flavobacteriia</taxon>
        <taxon>Flavobacteriales</taxon>
        <taxon>Flavobacteriaceae</taxon>
        <taxon>Flavobacterium</taxon>
    </lineage>
</organism>
<dbReference type="InterPro" id="IPR001173">
    <property type="entry name" value="Glyco_trans_2-like"/>
</dbReference>
<dbReference type="Pfam" id="PF00535">
    <property type="entry name" value="Glycos_transf_2"/>
    <property type="match status" value="1"/>
</dbReference>
<protein>
    <recommendedName>
        <fullName evidence="1">Glycosyltransferase 2-like domain-containing protein</fullName>
    </recommendedName>
</protein>
<evidence type="ECO:0000313" key="3">
    <source>
        <dbReference type="Proteomes" id="UP000251561"/>
    </source>
</evidence>
<dbReference type="KEGG" id="ffl:HYN86_01555"/>
<feature type="domain" description="Glycosyltransferase 2-like" evidence="1">
    <location>
        <begin position="37"/>
        <end position="154"/>
    </location>
</feature>
<accession>A0A344LN66</accession>
<dbReference type="RefSeq" id="WP_113676483.1">
    <property type="nucleotide sequence ID" value="NZ_CP030261.1"/>
</dbReference>
<dbReference type="Proteomes" id="UP000251561">
    <property type="component" value="Chromosome"/>
</dbReference>
<keyword evidence="3" id="KW-1185">Reference proteome</keyword>
<dbReference type="OrthoDB" id="1116632at2"/>
<evidence type="ECO:0000313" key="2">
    <source>
        <dbReference type="EMBL" id="AXB55358.1"/>
    </source>
</evidence>
<dbReference type="CDD" id="cd00761">
    <property type="entry name" value="Glyco_tranf_GTA_type"/>
    <property type="match status" value="1"/>
</dbReference>
<proteinExistence type="predicted"/>
<name>A0A344LN66_9FLAO</name>
<sequence length="321" mass="37511">MRIGENPEKKKSKKLKYKIFRVIIPVYIPDDESEYFKNSFSVLKKCIDSLLKTIDVENTNISIINNDSKKEVTDYINLLLLNKDIDRHIHCKENYGKVQTVLQEARGCYEDFIAIIDSDVFFFSGWQNQVLSVFKSFKNVGVVGLTPNPNTTFYCNNSLFANEFLFVKKGKVVEDRDLELFEAGVNKENFFVTKTKNWKEKQFYLEAKTTKVVVGAAHFASVYKKEIFKKLPFEKPIYVFPGGELSFLDIPIDKLGYYRVSLLKAFVYHLGNSLPNWIDEKEVFVHKMDIDYQNSKKMYVLIPYSLKSLLVRVLKKFNFYN</sequence>
<dbReference type="Gene3D" id="3.90.550.10">
    <property type="entry name" value="Spore Coat Polysaccharide Biosynthesis Protein SpsA, Chain A"/>
    <property type="match status" value="1"/>
</dbReference>
<dbReference type="EMBL" id="CP030261">
    <property type="protein sequence ID" value="AXB55358.1"/>
    <property type="molecule type" value="Genomic_DNA"/>
</dbReference>
<evidence type="ECO:0000259" key="1">
    <source>
        <dbReference type="Pfam" id="PF00535"/>
    </source>
</evidence>
<dbReference type="InterPro" id="IPR029044">
    <property type="entry name" value="Nucleotide-diphossugar_trans"/>
</dbReference>
<dbReference type="SUPFAM" id="SSF53448">
    <property type="entry name" value="Nucleotide-diphospho-sugar transferases"/>
    <property type="match status" value="1"/>
</dbReference>